<dbReference type="AlphaFoldDB" id="A0AAN7BHL7"/>
<protein>
    <submittedName>
        <fullName evidence="1">Uncharacterized protein</fullName>
    </submittedName>
</protein>
<keyword evidence="2" id="KW-1185">Reference proteome</keyword>
<reference evidence="1" key="2">
    <citation type="submission" date="2023-05" db="EMBL/GenBank/DDBJ databases">
        <authorList>
            <consortium name="Lawrence Berkeley National Laboratory"/>
            <person name="Steindorff A."/>
            <person name="Hensen N."/>
            <person name="Bonometti L."/>
            <person name="Westerberg I."/>
            <person name="Brannstrom I.O."/>
            <person name="Guillou S."/>
            <person name="Cros-Aarteil S."/>
            <person name="Calhoun S."/>
            <person name="Haridas S."/>
            <person name="Kuo A."/>
            <person name="Mondo S."/>
            <person name="Pangilinan J."/>
            <person name="Riley R."/>
            <person name="Labutti K."/>
            <person name="Andreopoulos B."/>
            <person name="Lipzen A."/>
            <person name="Chen C."/>
            <person name="Yanf M."/>
            <person name="Daum C."/>
            <person name="Ng V."/>
            <person name="Clum A."/>
            <person name="Ohm R."/>
            <person name="Martin F."/>
            <person name="Silar P."/>
            <person name="Natvig D."/>
            <person name="Lalanne C."/>
            <person name="Gautier V."/>
            <person name="Ament-Velasquez S.L."/>
            <person name="Kruys A."/>
            <person name="Hutchinson M.I."/>
            <person name="Powell A.J."/>
            <person name="Barry K."/>
            <person name="Miller A.N."/>
            <person name="Grigoriev I.V."/>
            <person name="Debuchy R."/>
            <person name="Gladieux P."/>
            <person name="Thoren M.H."/>
            <person name="Johannesson H."/>
        </authorList>
    </citation>
    <scope>NUCLEOTIDE SEQUENCE</scope>
    <source>
        <strain evidence="1">CBS 990.96</strain>
    </source>
</reference>
<sequence length="211" mass="23760">MDRAGALAPYRDLVKTFDFTADEVHELGPLLEFGDLTGQYLSNMAKETSHLGEGPLFPVADPRLNIKRKAHGLVRVAKYIRSPRYSGDGHSLFQQLGASETWETDDISSTMSITLEGNSRSIFLEKSDVYIGNDESEPLKIFIPHEESAQDVCVQGSLPRKLVEWLMTDPETVSRMPIRDMEKAVGVVKGAAECKDYLSREDLKTRRYSRY</sequence>
<name>A0AAN7BHL7_9PEZI</name>
<organism evidence="1 2">
    <name type="scientific">Podospora fimiseda</name>
    <dbReference type="NCBI Taxonomy" id="252190"/>
    <lineage>
        <taxon>Eukaryota</taxon>
        <taxon>Fungi</taxon>
        <taxon>Dikarya</taxon>
        <taxon>Ascomycota</taxon>
        <taxon>Pezizomycotina</taxon>
        <taxon>Sordariomycetes</taxon>
        <taxon>Sordariomycetidae</taxon>
        <taxon>Sordariales</taxon>
        <taxon>Podosporaceae</taxon>
        <taxon>Podospora</taxon>
    </lineage>
</organism>
<gene>
    <name evidence="1" type="ORF">QBC38DRAFT_52883</name>
</gene>
<evidence type="ECO:0000313" key="1">
    <source>
        <dbReference type="EMBL" id="KAK4223372.1"/>
    </source>
</evidence>
<evidence type="ECO:0000313" key="2">
    <source>
        <dbReference type="Proteomes" id="UP001301958"/>
    </source>
</evidence>
<proteinExistence type="predicted"/>
<dbReference type="Proteomes" id="UP001301958">
    <property type="component" value="Unassembled WGS sequence"/>
</dbReference>
<accession>A0AAN7BHL7</accession>
<reference evidence="1" key="1">
    <citation type="journal article" date="2023" name="Mol. Phylogenet. Evol.">
        <title>Genome-scale phylogeny and comparative genomics of the fungal order Sordariales.</title>
        <authorList>
            <person name="Hensen N."/>
            <person name="Bonometti L."/>
            <person name="Westerberg I."/>
            <person name="Brannstrom I.O."/>
            <person name="Guillou S."/>
            <person name="Cros-Aarteil S."/>
            <person name="Calhoun S."/>
            <person name="Haridas S."/>
            <person name="Kuo A."/>
            <person name="Mondo S."/>
            <person name="Pangilinan J."/>
            <person name="Riley R."/>
            <person name="LaButti K."/>
            <person name="Andreopoulos B."/>
            <person name="Lipzen A."/>
            <person name="Chen C."/>
            <person name="Yan M."/>
            <person name="Daum C."/>
            <person name="Ng V."/>
            <person name="Clum A."/>
            <person name="Steindorff A."/>
            <person name="Ohm R.A."/>
            <person name="Martin F."/>
            <person name="Silar P."/>
            <person name="Natvig D.O."/>
            <person name="Lalanne C."/>
            <person name="Gautier V."/>
            <person name="Ament-Velasquez S.L."/>
            <person name="Kruys A."/>
            <person name="Hutchinson M.I."/>
            <person name="Powell A.J."/>
            <person name="Barry K."/>
            <person name="Miller A.N."/>
            <person name="Grigoriev I.V."/>
            <person name="Debuchy R."/>
            <person name="Gladieux P."/>
            <person name="Hiltunen Thoren M."/>
            <person name="Johannesson H."/>
        </authorList>
    </citation>
    <scope>NUCLEOTIDE SEQUENCE</scope>
    <source>
        <strain evidence="1">CBS 990.96</strain>
    </source>
</reference>
<dbReference type="EMBL" id="MU865429">
    <property type="protein sequence ID" value="KAK4223372.1"/>
    <property type="molecule type" value="Genomic_DNA"/>
</dbReference>
<comment type="caution">
    <text evidence="1">The sequence shown here is derived from an EMBL/GenBank/DDBJ whole genome shotgun (WGS) entry which is preliminary data.</text>
</comment>